<protein>
    <recommendedName>
        <fullName evidence="2">DUF2490 domain-containing protein</fullName>
    </recommendedName>
</protein>
<name>A0AAT9GKP0_9BACT</name>
<reference evidence="1" key="1">
    <citation type="submission" date="2024-02" db="EMBL/GenBank/DDBJ databases">
        <title>Sediminibacterium planktonica sp. nov. and Sediminibacterium longus sp. nov., isolated from surface lake and river water.</title>
        <authorList>
            <person name="Watanabe K."/>
            <person name="Takemine S."/>
            <person name="Ishii Y."/>
            <person name="Ogata Y."/>
            <person name="Shindo C."/>
            <person name="Suda W."/>
        </authorList>
    </citation>
    <scope>NUCLEOTIDE SEQUENCE</scope>
    <source>
        <strain evidence="1">KACHI17</strain>
    </source>
</reference>
<organism evidence="1">
    <name type="scientific">Sediminibacterium sp. KACHI17</name>
    <dbReference type="NCBI Taxonomy" id="1751071"/>
    <lineage>
        <taxon>Bacteria</taxon>
        <taxon>Pseudomonadati</taxon>
        <taxon>Bacteroidota</taxon>
        <taxon>Chitinophagia</taxon>
        <taxon>Chitinophagales</taxon>
        <taxon>Chitinophagaceae</taxon>
        <taxon>Sediminibacterium</taxon>
    </lineage>
</organism>
<dbReference type="AlphaFoldDB" id="A0AAT9GKP0"/>
<gene>
    <name evidence="1" type="ORF">KACHI17_21320</name>
</gene>
<dbReference type="EMBL" id="AP029612">
    <property type="protein sequence ID" value="BFG71251.1"/>
    <property type="molecule type" value="Genomic_DNA"/>
</dbReference>
<accession>A0AAT9GKP0</accession>
<evidence type="ECO:0008006" key="2">
    <source>
        <dbReference type="Google" id="ProtNLM"/>
    </source>
</evidence>
<sequence>MLSFAVKNFSMKMIFTAALLLFIGIVHAQNIPVELMAGNAYLNYQHSIHRKTSAGSRFGWTHITNMVNRYQTNTIKGGRPNEMMNQGYFTAMIHPKITIMGGFFYTPVTDVKLSIATQFAHKTKNWFMILSPRFDAGKKNSYELFGLLEYQPALTTRTKLYSRFQFMTNHGNDGHNRSYQQLRIGIDKKAIQFGIGITVDQYGPTTEITTNSGVFIRKLI</sequence>
<proteinExistence type="predicted"/>
<evidence type="ECO:0000313" key="1">
    <source>
        <dbReference type="EMBL" id="BFG71251.1"/>
    </source>
</evidence>